<dbReference type="Proteomes" id="UP000272706">
    <property type="component" value="Unassembled WGS sequence"/>
</dbReference>
<evidence type="ECO:0000256" key="1">
    <source>
        <dbReference type="SAM" id="Phobius"/>
    </source>
</evidence>
<proteinExistence type="predicted"/>
<gene>
    <name evidence="2" type="ORF">D3227_08710</name>
</gene>
<evidence type="ECO:0000313" key="2">
    <source>
        <dbReference type="EMBL" id="RJT40627.1"/>
    </source>
</evidence>
<protein>
    <submittedName>
        <fullName evidence="2">Uncharacterized protein</fullName>
    </submittedName>
</protein>
<sequence>MILVVRVAQNSRRGFVRLISIMVELGVIVGGLGLETEAQCRNLAVMAITSIPDPAEALRLQEELATQFSLLSYGCGLGGELSPHWDEMLDLVELVRSASSLN</sequence>
<keyword evidence="1" id="KW-1133">Transmembrane helix</keyword>
<accession>A0A3A5KVQ3</accession>
<evidence type="ECO:0000313" key="3">
    <source>
        <dbReference type="Proteomes" id="UP000272706"/>
    </source>
</evidence>
<keyword evidence="1" id="KW-0812">Transmembrane</keyword>
<organism evidence="2 3">
    <name type="scientific">Mesorhizobium waimense</name>
    <dbReference type="NCBI Taxonomy" id="1300307"/>
    <lineage>
        <taxon>Bacteria</taxon>
        <taxon>Pseudomonadati</taxon>
        <taxon>Pseudomonadota</taxon>
        <taxon>Alphaproteobacteria</taxon>
        <taxon>Hyphomicrobiales</taxon>
        <taxon>Phyllobacteriaceae</taxon>
        <taxon>Mesorhizobium</taxon>
    </lineage>
</organism>
<feature type="transmembrane region" description="Helical" evidence="1">
    <location>
        <begin position="15"/>
        <end position="34"/>
    </location>
</feature>
<keyword evidence="3" id="KW-1185">Reference proteome</keyword>
<dbReference type="EMBL" id="QZWZ01000005">
    <property type="protein sequence ID" value="RJT40627.1"/>
    <property type="molecule type" value="Genomic_DNA"/>
</dbReference>
<name>A0A3A5KVQ3_9HYPH</name>
<reference evidence="2 3" key="1">
    <citation type="submission" date="2018-09" db="EMBL/GenBank/DDBJ databases">
        <title>Mesorhizobium carmichaelinearum sp. nov. isolated from Carmichaelinea spp. root nodules in New Zealand.</title>
        <authorList>
            <person name="De Meyer S.E."/>
        </authorList>
    </citation>
    <scope>NUCLEOTIDE SEQUENCE [LARGE SCALE GENOMIC DNA]</scope>
    <source>
        <strain evidence="2 3">ICMP19557</strain>
    </source>
</reference>
<keyword evidence="1" id="KW-0472">Membrane</keyword>
<dbReference type="AlphaFoldDB" id="A0A3A5KVQ3"/>
<comment type="caution">
    <text evidence="2">The sequence shown here is derived from an EMBL/GenBank/DDBJ whole genome shotgun (WGS) entry which is preliminary data.</text>
</comment>